<dbReference type="InterPro" id="IPR038731">
    <property type="entry name" value="RgtA/B/C-like"/>
</dbReference>
<evidence type="ECO:0000256" key="4">
    <source>
        <dbReference type="ARBA" id="ARBA00022679"/>
    </source>
</evidence>
<dbReference type="InterPro" id="IPR050297">
    <property type="entry name" value="LipidA_mod_glycosyltrf_83"/>
</dbReference>
<feature type="transmembrane region" description="Helical" evidence="8">
    <location>
        <begin position="310"/>
        <end position="332"/>
    </location>
</feature>
<feature type="transmembrane region" description="Helical" evidence="8">
    <location>
        <begin position="371"/>
        <end position="388"/>
    </location>
</feature>
<comment type="caution">
    <text evidence="10">The sequence shown here is derived from an EMBL/GenBank/DDBJ whole genome shotgun (WGS) entry which is preliminary data.</text>
</comment>
<keyword evidence="7 8" id="KW-0472">Membrane</keyword>
<proteinExistence type="predicted"/>
<dbReference type="GO" id="GO:0009103">
    <property type="term" value="P:lipopolysaccharide biosynthetic process"/>
    <property type="evidence" value="ECO:0007669"/>
    <property type="project" value="UniProtKB-ARBA"/>
</dbReference>
<feature type="transmembrane region" description="Helical" evidence="8">
    <location>
        <begin position="120"/>
        <end position="139"/>
    </location>
</feature>
<evidence type="ECO:0000313" key="10">
    <source>
        <dbReference type="EMBL" id="OGK22868.1"/>
    </source>
</evidence>
<evidence type="ECO:0000313" key="11">
    <source>
        <dbReference type="Proteomes" id="UP000177159"/>
    </source>
</evidence>
<dbReference type="EMBL" id="MFZM01000031">
    <property type="protein sequence ID" value="OGK22868.1"/>
    <property type="molecule type" value="Genomic_DNA"/>
</dbReference>
<dbReference type="Pfam" id="PF13231">
    <property type="entry name" value="PMT_2"/>
    <property type="match status" value="1"/>
</dbReference>
<keyword evidence="3" id="KW-0328">Glycosyltransferase</keyword>
<evidence type="ECO:0000256" key="8">
    <source>
        <dbReference type="SAM" id="Phobius"/>
    </source>
</evidence>
<feature type="transmembrane region" description="Helical" evidence="8">
    <location>
        <begin position="186"/>
        <end position="207"/>
    </location>
</feature>
<dbReference type="PANTHER" id="PTHR33908">
    <property type="entry name" value="MANNOSYLTRANSFERASE YKCB-RELATED"/>
    <property type="match status" value="1"/>
</dbReference>
<keyword evidence="6 8" id="KW-1133">Transmembrane helix</keyword>
<accession>A0A1F7GV53</accession>
<dbReference type="GO" id="GO:0016763">
    <property type="term" value="F:pentosyltransferase activity"/>
    <property type="evidence" value="ECO:0007669"/>
    <property type="project" value="TreeGrafter"/>
</dbReference>
<feature type="transmembrane region" description="Helical" evidence="8">
    <location>
        <begin position="400"/>
        <end position="418"/>
    </location>
</feature>
<organism evidence="10 11">
    <name type="scientific">Candidatus Roizmanbacteria bacterium RIFCSPHIGHO2_02_FULL_37_24</name>
    <dbReference type="NCBI Taxonomy" id="1802037"/>
    <lineage>
        <taxon>Bacteria</taxon>
        <taxon>Candidatus Roizmaniibacteriota</taxon>
    </lineage>
</organism>
<protein>
    <recommendedName>
        <fullName evidence="9">Glycosyltransferase RgtA/B/C/D-like domain-containing protein</fullName>
    </recommendedName>
</protein>
<feature type="domain" description="Glycosyltransferase RgtA/B/C/D-like" evidence="9">
    <location>
        <begin position="60"/>
        <end position="205"/>
    </location>
</feature>
<evidence type="ECO:0000256" key="5">
    <source>
        <dbReference type="ARBA" id="ARBA00022692"/>
    </source>
</evidence>
<sequence length="459" mass="53345">MDKKSILWAIVVLIISVVIIFYKFNQIPADLTRDEVEFTRLALSLSGEPYAPYSPLATGHSTLYFYLILASFKLFGVTSFALRLPSALFGILSPVVFYAIIKQIFPKKFSILSANWRTHISIPLALLLVFLLVTQRWYFNFARFSFEVTFLLFLELVSLWFLLIYFKSKNYKYALGSGVFAGLAYNSYIVGRLFFVLPLIFFIYEILNRGSSDLIGVQDDKKKKRLHLLIFKGLLAFLLPFILLTSPLNLYLTQNKDIRIHQQSYFNNTELNFQTKMQFLGQNLASIPLMLFVPDKGDVTGLHNYPYKPALNPIIGVLFLSGLCISISRFFQHRGLEIRTRKRYIAFFFVWFMFSLIPTILTYPWENPNMLRTYTSLVPIIFFSGITIDYAYQLVQRKKLSTYFGIILIGLVCVSAWYELRTYYVFQTEVFKEAFEIKDQLRGVEAEYIRKLDSESSSE</sequence>
<reference evidence="10 11" key="1">
    <citation type="journal article" date="2016" name="Nat. Commun.">
        <title>Thousands of microbial genomes shed light on interconnected biogeochemical processes in an aquifer system.</title>
        <authorList>
            <person name="Anantharaman K."/>
            <person name="Brown C.T."/>
            <person name="Hug L.A."/>
            <person name="Sharon I."/>
            <person name="Castelle C.J."/>
            <person name="Probst A.J."/>
            <person name="Thomas B.C."/>
            <person name="Singh A."/>
            <person name="Wilkins M.J."/>
            <person name="Karaoz U."/>
            <person name="Brodie E.L."/>
            <person name="Williams K.H."/>
            <person name="Hubbard S.S."/>
            <person name="Banfield J.F."/>
        </authorList>
    </citation>
    <scope>NUCLEOTIDE SEQUENCE [LARGE SCALE GENOMIC DNA]</scope>
</reference>
<gene>
    <name evidence="10" type="ORF">A3C24_05015</name>
</gene>
<evidence type="ECO:0000256" key="2">
    <source>
        <dbReference type="ARBA" id="ARBA00022475"/>
    </source>
</evidence>
<evidence type="ECO:0000256" key="1">
    <source>
        <dbReference type="ARBA" id="ARBA00004651"/>
    </source>
</evidence>
<keyword evidence="5 8" id="KW-0812">Transmembrane</keyword>
<feature type="transmembrane region" description="Helical" evidence="8">
    <location>
        <begin position="7"/>
        <end position="24"/>
    </location>
</feature>
<feature type="transmembrane region" description="Helical" evidence="8">
    <location>
        <begin position="344"/>
        <end position="365"/>
    </location>
</feature>
<comment type="subcellular location">
    <subcellularLocation>
        <location evidence="1">Cell membrane</location>
        <topology evidence="1">Multi-pass membrane protein</topology>
    </subcellularLocation>
</comment>
<name>A0A1F7GV53_9BACT</name>
<feature type="transmembrane region" description="Helical" evidence="8">
    <location>
        <begin position="146"/>
        <end position="166"/>
    </location>
</feature>
<keyword evidence="2" id="KW-1003">Cell membrane</keyword>
<evidence type="ECO:0000256" key="3">
    <source>
        <dbReference type="ARBA" id="ARBA00022676"/>
    </source>
</evidence>
<dbReference type="PANTHER" id="PTHR33908:SF11">
    <property type="entry name" value="MEMBRANE PROTEIN"/>
    <property type="match status" value="1"/>
</dbReference>
<keyword evidence="4" id="KW-0808">Transferase</keyword>
<evidence type="ECO:0000256" key="6">
    <source>
        <dbReference type="ARBA" id="ARBA00022989"/>
    </source>
</evidence>
<dbReference type="Proteomes" id="UP000177159">
    <property type="component" value="Unassembled WGS sequence"/>
</dbReference>
<evidence type="ECO:0000259" key="9">
    <source>
        <dbReference type="Pfam" id="PF13231"/>
    </source>
</evidence>
<feature type="transmembrane region" description="Helical" evidence="8">
    <location>
        <begin position="228"/>
        <end position="248"/>
    </location>
</feature>
<feature type="transmembrane region" description="Helical" evidence="8">
    <location>
        <begin position="87"/>
        <end position="105"/>
    </location>
</feature>
<dbReference type="GO" id="GO:0005886">
    <property type="term" value="C:plasma membrane"/>
    <property type="evidence" value="ECO:0007669"/>
    <property type="project" value="UniProtKB-SubCell"/>
</dbReference>
<dbReference type="AlphaFoldDB" id="A0A1F7GV53"/>
<evidence type="ECO:0000256" key="7">
    <source>
        <dbReference type="ARBA" id="ARBA00023136"/>
    </source>
</evidence>